<protein>
    <recommendedName>
        <fullName evidence="4">Aminoacyl-tRNA deacylase</fullName>
    </recommendedName>
</protein>
<evidence type="ECO:0000313" key="2">
    <source>
        <dbReference type="EMBL" id="MBP1292610.1"/>
    </source>
</evidence>
<reference evidence="2" key="1">
    <citation type="submission" date="2021-02" db="EMBL/GenBank/DDBJ databases">
        <title>Genomic Encyclopedia of Type Strains, Phase IV (KMG-V): Genome sequencing to study the core and pangenomes of soil and plant-associated prokaryotes.</title>
        <authorList>
            <person name="Whitman W."/>
        </authorList>
    </citation>
    <scope>NUCLEOTIDE SEQUENCE</scope>
    <source>
        <strain evidence="2">USDA 406</strain>
    </source>
</reference>
<dbReference type="AlphaFoldDB" id="A0A8I2BZ87"/>
<organism evidence="2 3">
    <name type="scientific">Bradyrhizobium elkanii</name>
    <dbReference type="NCBI Taxonomy" id="29448"/>
    <lineage>
        <taxon>Bacteria</taxon>
        <taxon>Pseudomonadati</taxon>
        <taxon>Pseudomonadota</taxon>
        <taxon>Alphaproteobacteria</taxon>
        <taxon>Hyphomicrobiales</taxon>
        <taxon>Nitrobacteraceae</taxon>
        <taxon>Bradyrhizobium</taxon>
    </lineage>
</organism>
<comment type="caution">
    <text evidence="2">The sequence shown here is derived from an EMBL/GenBank/DDBJ whole genome shotgun (WGS) entry which is preliminary data.</text>
</comment>
<dbReference type="EMBL" id="JAFICZ010000001">
    <property type="protein sequence ID" value="MBP1292610.1"/>
    <property type="molecule type" value="Genomic_DNA"/>
</dbReference>
<feature type="region of interest" description="Disordered" evidence="1">
    <location>
        <begin position="115"/>
        <end position="136"/>
    </location>
</feature>
<evidence type="ECO:0008006" key="4">
    <source>
        <dbReference type="Google" id="ProtNLM"/>
    </source>
</evidence>
<sequence>MSIQVAILKILVSHVGGKATLDSLKHDLAILSSSGDDWHARIKRLASRVPELDIFSNRYVVRDVEGWEVTSAGREFLRALEAVTQDNLRSAPAAETAIRAEGKLIVVGHRFKSRVRPQRDPEQSTLARRRPIREPH</sequence>
<feature type="compositionally biased region" description="Basic residues" evidence="1">
    <location>
        <begin position="127"/>
        <end position="136"/>
    </location>
</feature>
<accession>A0A8I2BZ87</accession>
<evidence type="ECO:0000256" key="1">
    <source>
        <dbReference type="SAM" id="MobiDB-lite"/>
    </source>
</evidence>
<name>A0A8I2BZ87_BRAEL</name>
<proteinExistence type="predicted"/>
<dbReference type="RefSeq" id="WP_244980883.1">
    <property type="nucleotide sequence ID" value="NZ_JAFICZ010000001.1"/>
</dbReference>
<dbReference type="Proteomes" id="UP000673383">
    <property type="component" value="Unassembled WGS sequence"/>
</dbReference>
<evidence type="ECO:0000313" key="3">
    <source>
        <dbReference type="Proteomes" id="UP000673383"/>
    </source>
</evidence>
<gene>
    <name evidence="2" type="ORF">JOH49_002363</name>
</gene>